<keyword evidence="2" id="KW-1185">Reference proteome</keyword>
<gene>
    <name evidence="1" type="ORF">SLEP1_g20173</name>
</gene>
<protein>
    <submittedName>
        <fullName evidence="1">Uncharacterized protein</fullName>
    </submittedName>
</protein>
<accession>A0AAV5JDS4</accession>
<comment type="caution">
    <text evidence="1">The sequence shown here is derived from an EMBL/GenBank/DDBJ whole genome shotgun (WGS) entry which is preliminary data.</text>
</comment>
<dbReference type="EMBL" id="BPVZ01000029">
    <property type="protein sequence ID" value="GKV08560.1"/>
    <property type="molecule type" value="Genomic_DNA"/>
</dbReference>
<dbReference type="Proteomes" id="UP001054252">
    <property type="component" value="Unassembled WGS sequence"/>
</dbReference>
<reference evidence="1 2" key="1">
    <citation type="journal article" date="2021" name="Commun. Biol.">
        <title>The genome of Shorea leprosula (Dipterocarpaceae) highlights the ecological relevance of drought in aseasonal tropical rainforests.</title>
        <authorList>
            <person name="Ng K.K.S."/>
            <person name="Kobayashi M.J."/>
            <person name="Fawcett J.A."/>
            <person name="Hatakeyama M."/>
            <person name="Paape T."/>
            <person name="Ng C.H."/>
            <person name="Ang C.C."/>
            <person name="Tnah L.H."/>
            <person name="Lee C.T."/>
            <person name="Nishiyama T."/>
            <person name="Sese J."/>
            <person name="O'Brien M.J."/>
            <person name="Copetti D."/>
            <person name="Mohd Noor M.I."/>
            <person name="Ong R.C."/>
            <person name="Putra M."/>
            <person name="Sireger I.Z."/>
            <person name="Indrioko S."/>
            <person name="Kosugi Y."/>
            <person name="Izuno A."/>
            <person name="Isagi Y."/>
            <person name="Lee S.L."/>
            <person name="Shimizu K.K."/>
        </authorList>
    </citation>
    <scope>NUCLEOTIDE SEQUENCE [LARGE SCALE GENOMIC DNA]</scope>
    <source>
        <strain evidence="1">214</strain>
    </source>
</reference>
<evidence type="ECO:0000313" key="2">
    <source>
        <dbReference type="Proteomes" id="UP001054252"/>
    </source>
</evidence>
<sequence>MESSPSFSFHICVGSPLRTQILVLSPRIKPIFDSLSLDRLL</sequence>
<name>A0AAV5JDS4_9ROSI</name>
<proteinExistence type="predicted"/>
<dbReference type="AlphaFoldDB" id="A0AAV5JDS4"/>
<evidence type="ECO:0000313" key="1">
    <source>
        <dbReference type="EMBL" id="GKV08560.1"/>
    </source>
</evidence>
<organism evidence="1 2">
    <name type="scientific">Rubroshorea leprosula</name>
    <dbReference type="NCBI Taxonomy" id="152421"/>
    <lineage>
        <taxon>Eukaryota</taxon>
        <taxon>Viridiplantae</taxon>
        <taxon>Streptophyta</taxon>
        <taxon>Embryophyta</taxon>
        <taxon>Tracheophyta</taxon>
        <taxon>Spermatophyta</taxon>
        <taxon>Magnoliopsida</taxon>
        <taxon>eudicotyledons</taxon>
        <taxon>Gunneridae</taxon>
        <taxon>Pentapetalae</taxon>
        <taxon>rosids</taxon>
        <taxon>malvids</taxon>
        <taxon>Malvales</taxon>
        <taxon>Dipterocarpaceae</taxon>
        <taxon>Rubroshorea</taxon>
    </lineage>
</organism>